<dbReference type="Pfam" id="PF09990">
    <property type="entry name" value="DUF2231"/>
    <property type="match status" value="1"/>
</dbReference>
<accession>A0ABW4HXT7</accession>
<comment type="caution">
    <text evidence="3">The sequence shown here is derived from an EMBL/GenBank/DDBJ whole genome shotgun (WGS) entry which is preliminary data.</text>
</comment>
<proteinExistence type="predicted"/>
<feature type="transmembrane region" description="Helical" evidence="1">
    <location>
        <begin position="21"/>
        <end position="41"/>
    </location>
</feature>
<sequence>MDEDHPRSTAKIAGHPIHPMVVMFPIVLFIASWVCDLLYWHSRDLTWATFGLITLGLGIVTAAIAAIFGMIDYFGDERVRAIPAATKHFGANVAVVLIEIGSFAWRMSGGPDYVMRMGLVLSTVAVVLLGYSGWKGATLVYEYGVGVDSRRGHGQSR</sequence>
<keyword evidence="4" id="KW-1185">Reference proteome</keyword>
<dbReference type="InterPro" id="IPR016923">
    <property type="entry name" value="UCP029509"/>
</dbReference>
<feature type="transmembrane region" description="Helical" evidence="1">
    <location>
        <begin position="113"/>
        <end position="131"/>
    </location>
</feature>
<feature type="domain" description="DUF2231" evidence="2">
    <location>
        <begin position="14"/>
        <end position="148"/>
    </location>
</feature>
<protein>
    <submittedName>
        <fullName evidence="3">DUF2231 domain-containing protein</fullName>
    </submittedName>
</protein>
<evidence type="ECO:0000313" key="4">
    <source>
        <dbReference type="Proteomes" id="UP001597115"/>
    </source>
</evidence>
<evidence type="ECO:0000313" key="3">
    <source>
        <dbReference type="EMBL" id="MFD1610483.1"/>
    </source>
</evidence>
<feature type="transmembrane region" description="Helical" evidence="1">
    <location>
        <begin position="47"/>
        <end position="68"/>
    </location>
</feature>
<evidence type="ECO:0000259" key="2">
    <source>
        <dbReference type="Pfam" id="PF09990"/>
    </source>
</evidence>
<dbReference type="InterPro" id="IPR019251">
    <property type="entry name" value="DUF2231_TM"/>
</dbReference>
<reference evidence="4" key="1">
    <citation type="journal article" date="2019" name="Int. J. Syst. Evol. Microbiol.">
        <title>The Global Catalogue of Microorganisms (GCM) 10K type strain sequencing project: providing services to taxonomists for standard genome sequencing and annotation.</title>
        <authorList>
            <consortium name="The Broad Institute Genomics Platform"/>
            <consortium name="The Broad Institute Genome Sequencing Center for Infectious Disease"/>
            <person name="Wu L."/>
            <person name="Ma J."/>
        </authorList>
    </citation>
    <scope>NUCLEOTIDE SEQUENCE [LARGE SCALE GENOMIC DNA]</scope>
    <source>
        <strain evidence="4">CGMCC 1.16275</strain>
    </source>
</reference>
<evidence type="ECO:0000256" key="1">
    <source>
        <dbReference type="SAM" id="Phobius"/>
    </source>
</evidence>
<dbReference type="Proteomes" id="UP001597115">
    <property type="component" value="Unassembled WGS sequence"/>
</dbReference>
<name>A0ABW4HXT7_9SPHN</name>
<organism evidence="3 4">
    <name type="scientific">Sphingomonas tabacisoli</name>
    <dbReference type="NCBI Taxonomy" id="2249466"/>
    <lineage>
        <taxon>Bacteria</taxon>
        <taxon>Pseudomonadati</taxon>
        <taxon>Pseudomonadota</taxon>
        <taxon>Alphaproteobacteria</taxon>
        <taxon>Sphingomonadales</taxon>
        <taxon>Sphingomonadaceae</taxon>
        <taxon>Sphingomonas</taxon>
    </lineage>
</organism>
<keyword evidence="1" id="KW-0812">Transmembrane</keyword>
<gene>
    <name evidence="3" type="ORF">ACFSCW_01555</name>
</gene>
<dbReference type="RefSeq" id="WP_380886186.1">
    <property type="nucleotide sequence ID" value="NZ_JBHUDY010000001.1"/>
</dbReference>
<keyword evidence="1" id="KW-0472">Membrane</keyword>
<keyword evidence="1" id="KW-1133">Transmembrane helix</keyword>
<dbReference type="PIRSF" id="PIRSF029509">
    <property type="entry name" value="UCP029509"/>
    <property type="match status" value="1"/>
</dbReference>
<dbReference type="EMBL" id="JBHUDY010000001">
    <property type="protein sequence ID" value="MFD1610483.1"/>
    <property type="molecule type" value="Genomic_DNA"/>
</dbReference>